<proteinExistence type="predicted"/>
<evidence type="ECO:0000313" key="3">
    <source>
        <dbReference type="EMBL" id="KAG8490411.1"/>
    </source>
</evidence>
<dbReference type="InterPro" id="IPR052929">
    <property type="entry name" value="RNase_H-like_EbsB-rel"/>
</dbReference>
<name>A0A8J5Z2W6_9ROSI</name>
<dbReference type="InterPro" id="IPR012337">
    <property type="entry name" value="RNaseH-like_sf"/>
</dbReference>
<reference evidence="3 4" key="1">
    <citation type="journal article" date="2021" name="bioRxiv">
        <title>The Gossypium anomalum genome as a resource for cotton improvement and evolutionary analysis of hybrid incompatibility.</title>
        <authorList>
            <person name="Grover C.E."/>
            <person name="Yuan D."/>
            <person name="Arick M.A."/>
            <person name="Miller E.R."/>
            <person name="Hu G."/>
            <person name="Peterson D.G."/>
            <person name="Wendel J.F."/>
            <person name="Udall J.A."/>
        </authorList>
    </citation>
    <scope>NUCLEOTIDE SEQUENCE [LARGE SCALE GENOMIC DNA]</scope>
    <source>
        <strain evidence="3">JFW-Udall</strain>
        <tissue evidence="3">Leaf</tissue>
    </source>
</reference>
<dbReference type="InterPro" id="IPR044730">
    <property type="entry name" value="RNase_H-like_dom_plant"/>
</dbReference>
<keyword evidence="1" id="KW-0732">Signal</keyword>
<dbReference type="PANTHER" id="PTHR47074">
    <property type="entry name" value="BNAC02G40300D PROTEIN"/>
    <property type="match status" value="1"/>
</dbReference>
<dbReference type="GO" id="GO:0004523">
    <property type="term" value="F:RNA-DNA hybrid ribonuclease activity"/>
    <property type="evidence" value="ECO:0007669"/>
    <property type="project" value="InterPro"/>
</dbReference>
<dbReference type="Pfam" id="PF13456">
    <property type="entry name" value="RVT_3"/>
    <property type="match status" value="1"/>
</dbReference>
<comment type="caution">
    <text evidence="3">The sequence shown here is derived from an EMBL/GenBank/DDBJ whole genome shotgun (WGS) entry which is preliminary data.</text>
</comment>
<keyword evidence="4" id="KW-1185">Reference proteome</keyword>
<sequence>MCRILTLAWCLWFHRNLFVWKHTDVPAAVVVDQADRFLKEWQDALTVFSRVQCVPSGRSSSRVTWEKPADGWVKCNVDTAISSTSCGSFAAIVRDHTGSFIRGCLGTTPTVWEVQMAELMAIRETLSWLKTLNFGKVIFESDCGDVIDAYNSSRHDLSEFRLVLQDCLTHFGGLNEWLRQLTSS</sequence>
<protein>
    <recommendedName>
        <fullName evidence="2">RNase H type-1 domain-containing protein</fullName>
    </recommendedName>
</protein>
<dbReference type="InterPro" id="IPR002156">
    <property type="entry name" value="RNaseH_domain"/>
</dbReference>
<dbReference type="Proteomes" id="UP000701853">
    <property type="component" value="Chromosome 6"/>
</dbReference>
<dbReference type="GO" id="GO:0003676">
    <property type="term" value="F:nucleic acid binding"/>
    <property type="evidence" value="ECO:0007669"/>
    <property type="project" value="InterPro"/>
</dbReference>
<feature type="domain" description="RNase H type-1" evidence="2">
    <location>
        <begin position="76"/>
        <end position="170"/>
    </location>
</feature>
<feature type="signal peptide" evidence="1">
    <location>
        <begin position="1"/>
        <end position="19"/>
    </location>
</feature>
<evidence type="ECO:0000256" key="1">
    <source>
        <dbReference type="SAM" id="SignalP"/>
    </source>
</evidence>
<dbReference type="EMBL" id="JAHUZN010000006">
    <property type="protein sequence ID" value="KAG8490411.1"/>
    <property type="molecule type" value="Genomic_DNA"/>
</dbReference>
<dbReference type="OrthoDB" id="943216at2759"/>
<dbReference type="PANTHER" id="PTHR47074:SF48">
    <property type="entry name" value="POLYNUCLEOTIDYL TRANSFERASE, RIBONUCLEASE H-LIKE SUPERFAMILY PROTEIN"/>
    <property type="match status" value="1"/>
</dbReference>
<dbReference type="InterPro" id="IPR036397">
    <property type="entry name" value="RNaseH_sf"/>
</dbReference>
<dbReference type="Gene3D" id="3.30.420.10">
    <property type="entry name" value="Ribonuclease H-like superfamily/Ribonuclease H"/>
    <property type="match status" value="1"/>
</dbReference>
<dbReference type="AlphaFoldDB" id="A0A8J5Z2W6"/>
<evidence type="ECO:0000259" key="2">
    <source>
        <dbReference type="Pfam" id="PF13456"/>
    </source>
</evidence>
<evidence type="ECO:0000313" key="4">
    <source>
        <dbReference type="Proteomes" id="UP000701853"/>
    </source>
</evidence>
<dbReference type="CDD" id="cd06222">
    <property type="entry name" value="RNase_H_like"/>
    <property type="match status" value="1"/>
</dbReference>
<feature type="chain" id="PRO_5035302187" description="RNase H type-1 domain-containing protein" evidence="1">
    <location>
        <begin position="20"/>
        <end position="184"/>
    </location>
</feature>
<organism evidence="3 4">
    <name type="scientific">Gossypium anomalum</name>
    <dbReference type="NCBI Taxonomy" id="47600"/>
    <lineage>
        <taxon>Eukaryota</taxon>
        <taxon>Viridiplantae</taxon>
        <taxon>Streptophyta</taxon>
        <taxon>Embryophyta</taxon>
        <taxon>Tracheophyta</taxon>
        <taxon>Spermatophyta</taxon>
        <taxon>Magnoliopsida</taxon>
        <taxon>eudicotyledons</taxon>
        <taxon>Gunneridae</taxon>
        <taxon>Pentapetalae</taxon>
        <taxon>rosids</taxon>
        <taxon>malvids</taxon>
        <taxon>Malvales</taxon>
        <taxon>Malvaceae</taxon>
        <taxon>Malvoideae</taxon>
        <taxon>Gossypium</taxon>
    </lineage>
</organism>
<gene>
    <name evidence="3" type="ORF">CXB51_013689</name>
</gene>
<accession>A0A8J5Z2W6</accession>
<dbReference type="SUPFAM" id="SSF53098">
    <property type="entry name" value="Ribonuclease H-like"/>
    <property type="match status" value="1"/>
</dbReference>